<dbReference type="PANTHER" id="PTHR40265:SF1">
    <property type="entry name" value="GLYOXALASE-LIKE DOMAIN-CONTAINING PROTEIN"/>
    <property type="match status" value="1"/>
</dbReference>
<dbReference type="Proteomes" id="UP000002734">
    <property type="component" value="Chromosome"/>
</dbReference>
<dbReference type="Pfam" id="PF13468">
    <property type="entry name" value="Glyoxalase_3"/>
    <property type="match status" value="1"/>
</dbReference>
<gene>
    <name evidence="2" type="ordered locus">Dd703_1805</name>
</gene>
<dbReference type="Gene3D" id="3.10.180.10">
    <property type="entry name" value="2,3-Dihydroxybiphenyl 1,2-Dioxygenase, domain 1"/>
    <property type="match status" value="1"/>
</dbReference>
<dbReference type="STRING" id="579405.Dd703_1805"/>
<evidence type="ECO:0000313" key="2">
    <source>
        <dbReference type="EMBL" id="ACS85601.1"/>
    </source>
</evidence>
<dbReference type="InterPro" id="IPR025870">
    <property type="entry name" value="Glyoxalase-like_dom"/>
</dbReference>
<accession>C6C4Z1</accession>
<dbReference type="HOGENOM" id="CLU_072991_0_0_6"/>
<dbReference type="RefSeq" id="WP_012765418.1">
    <property type="nucleotide sequence ID" value="NC_012880.1"/>
</dbReference>
<reference evidence="2" key="1">
    <citation type="submission" date="2009-06" db="EMBL/GenBank/DDBJ databases">
        <title>Complete sequence of Dickeya dadantii Ech703.</title>
        <authorList>
            <consortium name="US DOE Joint Genome Institute"/>
            <person name="Lucas S."/>
            <person name="Copeland A."/>
            <person name="Lapidus A."/>
            <person name="Glavina del Rio T."/>
            <person name="Dalin E."/>
            <person name="Tice H."/>
            <person name="Bruce D."/>
            <person name="Goodwin L."/>
            <person name="Pitluck S."/>
            <person name="Chertkov O."/>
            <person name="Brettin T."/>
            <person name="Detter J.C."/>
            <person name="Han C."/>
            <person name="Larimer F."/>
            <person name="Land M."/>
            <person name="Hauser L."/>
            <person name="Kyrpides N."/>
            <person name="Mikhailova N."/>
            <person name="Balakrishnan V."/>
            <person name="Glasner J."/>
            <person name="Perna N.T."/>
        </authorList>
    </citation>
    <scope>NUCLEOTIDE SEQUENCE [LARGE SCALE GENOMIC DNA]</scope>
    <source>
        <strain evidence="2">Ech703</strain>
    </source>
</reference>
<organism evidence="2 3">
    <name type="scientific">Musicola paradisiaca (strain Ech703)</name>
    <name type="common">Dickeya paradisiaca</name>
    <name type="synonym">Dickeya dadantii</name>
    <dbReference type="NCBI Taxonomy" id="579405"/>
    <lineage>
        <taxon>Bacteria</taxon>
        <taxon>Pseudomonadati</taxon>
        <taxon>Pseudomonadota</taxon>
        <taxon>Gammaproteobacteria</taxon>
        <taxon>Enterobacterales</taxon>
        <taxon>Pectobacteriaceae</taxon>
        <taxon>Musicola</taxon>
    </lineage>
</organism>
<evidence type="ECO:0000313" key="3">
    <source>
        <dbReference type="Proteomes" id="UP000002734"/>
    </source>
</evidence>
<keyword evidence="3" id="KW-1185">Reference proteome</keyword>
<evidence type="ECO:0000259" key="1">
    <source>
        <dbReference type="Pfam" id="PF13468"/>
    </source>
</evidence>
<dbReference type="eggNOG" id="COG0346">
    <property type="taxonomic scope" value="Bacteria"/>
</dbReference>
<dbReference type="EMBL" id="CP001654">
    <property type="protein sequence ID" value="ACS85601.1"/>
    <property type="molecule type" value="Genomic_DNA"/>
</dbReference>
<sequence length="262" mass="28790">MRLFLDHLVLNTHYDTDGAAALFRQLGFTLTPKGHHSLGSVNHLVLLGDSYLELLGLPAEQTPQRQELLAGPRGLDGVVFRSQNIDASAAALQTAGLAIQPVRHFSRPVILNGESHPARFSTVHLAAELFVEGRVYFCQHHTPELVWRDEWRRHANGVTHLSRLVGVTAAPDDAARRFQALGDLDVAFALEFVTPTAFGERYAELPPPGGGRTSQFTVLRLHGGDRPALARQAEQVSLPCHVEPQRLLVALPAFNTLLEFVD</sequence>
<proteinExistence type="predicted"/>
<dbReference type="PANTHER" id="PTHR40265">
    <property type="entry name" value="BLL2707 PROTEIN"/>
    <property type="match status" value="1"/>
</dbReference>
<dbReference type="SUPFAM" id="SSF54593">
    <property type="entry name" value="Glyoxalase/Bleomycin resistance protein/Dihydroxybiphenyl dioxygenase"/>
    <property type="match status" value="1"/>
</dbReference>
<dbReference type="InterPro" id="IPR029068">
    <property type="entry name" value="Glyas_Bleomycin-R_OHBP_Dase"/>
</dbReference>
<feature type="domain" description="Glyoxalase-like" evidence="1">
    <location>
        <begin position="5"/>
        <end position="181"/>
    </location>
</feature>
<dbReference type="AlphaFoldDB" id="C6C4Z1"/>
<dbReference type="KEGG" id="dda:Dd703_1805"/>
<protein>
    <recommendedName>
        <fullName evidence="1">Glyoxalase-like domain-containing protein</fullName>
    </recommendedName>
</protein>
<name>C6C4Z1_MUSP7</name>